<evidence type="ECO:0000256" key="4">
    <source>
        <dbReference type="ARBA" id="ARBA00022692"/>
    </source>
</evidence>
<keyword evidence="4 11" id="KW-0812">Transmembrane</keyword>
<evidence type="ECO:0000256" key="10">
    <source>
        <dbReference type="ARBA" id="ARBA00023136"/>
    </source>
</evidence>
<dbReference type="PROSITE" id="PS00211">
    <property type="entry name" value="ABC_TRANSPORTER_1"/>
    <property type="match status" value="1"/>
</dbReference>
<feature type="transmembrane region" description="Helical" evidence="11">
    <location>
        <begin position="247"/>
        <end position="266"/>
    </location>
</feature>
<evidence type="ECO:0000259" key="13">
    <source>
        <dbReference type="PROSITE" id="PS50929"/>
    </source>
</evidence>
<evidence type="ECO:0000256" key="9">
    <source>
        <dbReference type="ARBA" id="ARBA00023055"/>
    </source>
</evidence>
<comment type="subcellular location">
    <subcellularLocation>
        <location evidence="1">Cell membrane</location>
        <topology evidence="1">Multi-pass membrane protein</topology>
    </subcellularLocation>
</comment>
<dbReference type="PROSITE" id="PS50929">
    <property type="entry name" value="ABC_TM1F"/>
    <property type="match status" value="1"/>
</dbReference>
<evidence type="ECO:0000313" key="15">
    <source>
        <dbReference type="Proteomes" id="UP000001508"/>
    </source>
</evidence>
<gene>
    <name evidence="14" type="ordered locus">DaAHT2_1370</name>
</gene>
<dbReference type="GO" id="GO:0005524">
    <property type="term" value="F:ATP binding"/>
    <property type="evidence" value="ECO:0007669"/>
    <property type="project" value="UniProtKB-KW"/>
</dbReference>
<dbReference type="SUPFAM" id="SSF52540">
    <property type="entry name" value="P-loop containing nucleoside triphosphate hydrolases"/>
    <property type="match status" value="1"/>
</dbReference>
<dbReference type="SMART" id="SM00382">
    <property type="entry name" value="AAA"/>
    <property type="match status" value="1"/>
</dbReference>
<sequence length="573" mass="63720">MNNKELLLRIYRWIHPYRGRLALAMVCMVLVAAFSAAQAYMVKPVLDRIFFEHDRALLAVLPLALVLIFLGKGVMYYAYHYLLDTAGQRVIRDLRKQIFAHIHAQPMSFFLRTPTGELISRVISDVNLIQGAVSKALVGVLKEMVMVVFLVGVAFYLDWQLSLVTLVLLPISAGVIYHFGKKFRRNSTVNQQTVALISRALHETIGGQRIVKAFGMEEYEKRRFGKLVEKLNKIIVRDIQMRSLQHPVMEMLGGLALAGIIWYSGYKVLDGQSTPGTFFAFLAALLMAYEPVKKLSGLNSTIMKGLAASVRVFDLLDIKPAITDAPGAKVLPPFRERIEFCDVSFSYDGKKPVLQEINLQVPAGQVLAIVGPSGGGKTTLVNLIPRFFDVTGGQILIDGQDLRQVTIDSLRDQIAIVEQQTILFNDTVRNNIVYGDLDRSEEEILDAVRAAHAYDFIMALPEGLDTLIGEGGARLSGGQRQRLAIARALLKDAPILILDEATSALDTEAEREVQKALENLMARRTTFVIAHRLSTIKNADRVIVMQDGQIVEQGDHHSLLAQNGVYASLHQMQ</sequence>
<keyword evidence="7" id="KW-1278">Translocase</keyword>
<dbReference type="InterPro" id="IPR036640">
    <property type="entry name" value="ABC1_TM_sf"/>
</dbReference>
<keyword evidence="15" id="KW-1185">Reference proteome</keyword>
<keyword evidence="10 11" id="KW-0472">Membrane</keyword>
<accession>D6Z3E0</accession>
<dbReference type="Pfam" id="PF00664">
    <property type="entry name" value="ABC_membrane"/>
    <property type="match status" value="1"/>
</dbReference>
<dbReference type="Gene3D" id="1.20.1560.10">
    <property type="entry name" value="ABC transporter type 1, transmembrane domain"/>
    <property type="match status" value="1"/>
</dbReference>
<evidence type="ECO:0000256" key="8">
    <source>
        <dbReference type="ARBA" id="ARBA00022989"/>
    </source>
</evidence>
<keyword evidence="2" id="KW-0813">Transport</keyword>
<dbReference type="InterPro" id="IPR011527">
    <property type="entry name" value="ABC1_TM_dom"/>
</dbReference>
<evidence type="ECO:0000256" key="7">
    <source>
        <dbReference type="ARBA" id="ARBA00022967"/>
    </source>
</evidence>
<dbReference type="GO" id="GO:0005886">
    <property type="term" value="C:plasma membrane"/>
    <property type="evidence" value="ECO:0007669"/>
    <property type="project" value="UniProtKB-SubCell"/>
</dbReference>
<dbReference type="InterPro" id="IPR003593">
    <property type="entry name" value="AAA+_ATPase"/>
</dbReference>
<dbReference type="KEGG" id="dak:DaAHT2_1370"/>
<dbReference type="GO" id="GO:0034040">
    <property type="term" value="F:ATPase-coupled lipid transmembrane transporter activity"/>
    <property type="evidence" value="ECO:0007669"/>
    <property type="project" value="InterPro"/>
</dbReference>
<dbReference type="STRING" id="589865.DaAHT2_1370"/>
<keyword evidence="3" id="KW-1003">Cell membrane</keyword>
<evidence type="ECO:0000256" key="3">
    <source>
        <dbReference type="ARBA" id="ARBA00022475"/>
    </source>
</evidence>
<evidence type="ECO:0000256" key="6">
    <source>
        <dbReference type="ARBA" id="ARBA00022840"/>
    </source>
</evidence>
<dbReference type="InterPro" id="IPR011917">
    <property type="entry name" value="ABC_transpr_lipidA"/>
</dbReference>
<feature type="transmembrane region" description="Helical" evidence="11">
    <location>
        <begin position="163"/>
        <end position="180"/>
    </location>
</feature>
<name>D6Z3E0_DESAT</name>
<feature type="transmembrane region" description="Helical" evidence="11">
    <location>
        <begin position="56"/>
        <end position="79"/>
    </location>
</feature>
<evidence type="ECO:0000313" key="14">
    <source>
        <dbReference type="EMBL" id="ADH86065.1"/>
    </source>
</evidence>
<dbReference type="Proteomes" id="UP000001508">
    <property type="component" value="Chromosome"/>
</dbReference>
<dbReference type="PANTHER" id="PTHR43394">
    <property type="entry name" value="ATP-DEPENDENT PERMEASE MDL1, MITOCHONDRIAL"/>
    <property type="match status" value="1"/>
</dbReference>
<dbReference type="InParanoid" id="D6Z3E0"/>
<dbReference type="OrthoDB" id="9772049at2"/>
<dbReference type="FunFam" id="3.40.50.300:FF:000287">
    <property type="entry name" value="Multidrug ABC transporter ATP-binding protein"/>
    <property type="match status" value="1"/>
</dbReference>
<dbReference type="CDD" id="cd03251">
    <property type="entry name" value="ABCC_MsbA"/>
    <property type="match status" value="1"/>
</dbReference>
<dbReference type="CDD" id="cd18552">
    <property type="entry name" value="ABC_6TM_MsbA_like"/>
    <property type="match status" value="1"/>
</dbReference>
<evidence type="ECO:0000256" key="11">
    <source>
        <dbReference type="SAM" id="Phobius"/>
    </source>
</evidence>
<dbReference type="InterPro" id="IPR027417">
    <property type="entry name" value="P-loop_NTPase"/>
</dbReference>
<dbReference type="InterPro" id="IPR039421">
    <property type="entry name" value="Type_1_exporter"/>
</dbReference>
<dbReference type="GO" id="GO:0016887">
    <property type="term" value="F:ATP hydrolysis activity"/>
    <property type="evidence" value="ECO:0007669"/>
    <property type="project" value="InterPro"/>
</dbReference>
<feature type="transmembrane region" description="Helical" evidence="11">
    <location>
        <begin position="21"/>
        <end position="41"/>
    </location>
</feature>
<proteinExistence type="predicted"/>
<dbReference type="AlphaFoldDB" id="D6Z3E0"/>
<dbReference type="HOGENOM" id="CLU_000604_84_3_7"/>
<evidence type="ECO:0000256" key="5">
    <source>
        <dbReference type="ARBA" id="ARBA00022741"/>
    </source>
</evidence>
<evidence type="ECO:0000259" key="12">
    <source>
        <dbReference type="PROSITE" id="PS50893"/>
    </source>
</evidence>
<dbReference type="EMBL" id="CP001940">
    <property type="protein sequence ID" value="ADH86065.1"/>
    <property type="molecule type" value="Genomic_DNA"/>
</dbReference>
<dbReference type="eggNOG" id="COG1132">
    <property type="taxonomic scope" value="Bacteria"/>
</dbReference>
<organism evidence="14 15">
    <name type="scientific">Desulfurivibrio alkaliphilus (strain DSM 19089 / UNIQEM U267 / AHT2)</name>
    <dbReference type="NCBI Taxonomy" id="589865"/>
    <lineage>
        <taxon>Bacteria</taxon>
        <taxon>Pseudomonadati</taxon>
        <taxon>Thermodesulfobacteriota</taxon>
        <taxon>Desulfobulbia</taxon>
        <taxon>Desulfobulbales</taxon>
        <taxon>Desulfobulbaceae</taxon>
        <taxon>Desulfurivibrio</taxon>
    </lineage>
</organism>
<keyword evidence="6" id="KW-0067">ATP-binding</keyword>
<dbReference type="PROSITE" id="PS50893">
    <property type="entry name" value="ABC_TRANSPORTER_2"/>
    <property type="match status" value="1"/>
</dbReference>
<dbReference type="PANTHER" id="PTHR43394:SF1">
    <property type="entry name" value="ATP-BINDING CASSETTE SUB-FAMILY B MEMBER 10, MITOCHONDRIAL"/>
    <property type="match status" value="1"/>
</dbReference>
<reference evidence="15" key="1">
    <citation type="submission" date="2010-02" db="EMBL/GenBank/DDBJ databases">
        <title>Complete sequence of Desulfurivibrio alkaliphilus AHT2.</title>
        <authorList>
            <consortium name="US DOE Joint Genome Institute"/>
            <person name="Pitluck S."/>
            <person name="Chertkov O."/>
            <person name="Detter J.C."/>
            <person name="Han C."/>
            <person name="Tapia R."/>
            <person name="Larimer F."/>
            <person name="Land M."/>
            <person name="Hauser L."/>
            <person name="Kyrpides N."/>
            <person name="Mikhailova N."/>
            <person name="Sorokin D.Y."/>
            <person name="Muyzer G."/>
            <person name="Woyke T."/>
        </authorList>
    </citation>
    <scope>NUCLEOTIDE SEQUENCE [LARGE SCALE GENOMIC DNA]</scope>
    <source>
        <strain evidence="15">DSM 19089 / UNIQEM U267 / AHT2</strain>
    </source>
</reference>
<dbReference type="RefSeq" id="WP_013163593.1">
    <property type="nucleotide sequence ID" value="NC_014216.1"/>
</dbReference>
<dbReference type="InterPro" id="IPR017871">
    <property type="entry name" value="ABC_transporter-like_CS"/>
</dbReference>
<feature type="transmembrane region" description="Helical" evidence="11">
    <location>
        <begin position="136"/>
        <end position="157"/>
    </location>
</feature>
<keyword evidence="5" id="KW-0547">Nucleotide-binding</keyword>
<dbReference type="FunCoup" id="D6Z3E0">
    <property type="interactions" value="343"/>
</dbReference>
<dbReference type="Gene3D" id="3.40.50.300">
    <property type="entry name" value="P-loop containing nucleotide triphosphate hydrolases"/>
    <property type="match status" value="1"/>
</dbReference>
<dbReference type="SUPFAM" id="SSF90123">
    <property type="entry name" value="ABC transporter transmembrane region"/>
    <property type="match status" value="1"/>
</dbReference>
<protein>
    <submittedName>
        <fullName evidence="14">Lipid A ABC exporter, fused ATPase and inner membrane subunits MsbA</fullName>
    </submittedName>
</protein>
<feature type="domain" description="ABC transmembrane type-1" evidence="13">
    <location>
        <begin position="22"/>
        <end position="304"/>
    </location>
</feature>
<dbReference type="InterPro" id="IPR003439">
    <property type="entry name" value="ABC_transporter-like_ATP-bd"/>
</dbReference>
<dbReference type="GO" id="GO:0015421">
    <property type="term" value="F:ABC-type oligopeptide transporter activity"/>
    <property type="evidence" value="ECO:0007669"/>
    <property type="project" value="TreeGrafter"/>
</dbReference>
<feature type="domain" description="ABC transporter" evidence="12">
    <location>
        <begin position="338"/>
        <end position="572"/>
    </location>
</feature>
<evidence type="ECO:0000256" key="1">
    <source>
        <dbReference type="ARBA" id="ARBA00004651"/>
    </source>
</evidence>
<dbReference type="Pfam" id="PF00005">
    <property type="entry name" value="ABC_tran"/>
    <property type="match status" value="1"/>
</dbReference>
<evidence type="ECO:0000256" key="2">
    <source>
        <dbReference type="ARBA" id="ARBA00022448"/>
    </source>
</evidence>
<dbReference type="NCBIfam" id="TIGR02203">
    <property type="entry name" value="MsbA_lipidA"/>
    <property type="match status" value="1"/>
</dbReference>
<keyword evidence="8 11" id="KW-1133">Transmembrane helix</keyword>
<keyword evidence="9" id="KW-0445">Lipid transport</keyword>